<evidence type="ECO:0000313" key="2">
    <source>
        <dbReference type="Proteomes" id="UP000529310"/>
    </source>
</evidence>
<dbReference type="RefSeq" id="WP_165141841.1">
    <property type="nucleotide sequence ID" value="NZ_CP049255.1"/>
</dbReference>
<reference evidence="1 2" key="1">
    <citation type="submission" date="2020-08" db="EMBL/GenBank/DDBJ databases">
        <title>Sequencing the genomes of 1000 actinobacteria strains.</title>
        <authorList>
            <person name="Klenk H.-P."/>
        </authorList>
    </citation>
    <scope>NUCLEOTIDE SEQUENCE [LARGE SCALE GENOMIC DNA]</scope>
    <source>
        <strain evidence="1 2">DSM 27099</strain>
    </source>
</reference>
<keyword evidence="2" id="KW-1185">Reference proteome</keyword>
<dbReference type="EMBL" id="JACHWQ010000001">
    <property type="protein sequence ID" value="MBB2975097.1"/>
    <property type="molecule type" value="Genomic_DNA"/>
</dbReference>
<sequence length="128" mass="13789">MSTAIGATELKAYSDSIRRTTAEIVEDLRVALGAKLVAYIAGVSETRTVREWAEATRRPTPSTENRLRLAHRVVTLISESEGDAVVPTWFQGMNPHLADRSPARVLHEDSFDDAVPGVLAAASAFVGA</sequence>
<organism evidence="1 2">
    <name type="scientific">Microbacterium endophyticum</name>
    <dbReference type="NCBI Taxonomy" id="1526412"/>
    <lineage>
        <taxon>Bacteria</taxon>
        <taxon>Bacillati</taxon>
        <taxon>Actinomycetota</taxon>
        <taxon>Actinomycetes</taxon>
        <taxon>Micrococcales</taxon>
        <taxon>Microbacteriaceae</taxon>
        <taxon>Microbacterium</taxon>
    </lineage>
</organism>
<evidence type="ECO:0008006" key="3">
    <source>
        <dbReference type="Google" id="ProtNLM"/>
    </source>
</evidence>
<dbReference type="AlphaFoldDB" id="A0A7W4YMG7"/>
<evidence type="ECO:0000313" key="1">
    <source>
        <dbReference type="EMBL" id="MBB2975097.1"/>
    </source>
</evidence>
<dbReference type="Proteomes" id="UP000529310">
    <property type="component" value="Unassembled WGS sequence"/>
</dbReference>
<name>A0A7W4YMG7_9MICO</name>
<accession>A0A7W4YMG7</accession>
<gene>
    <name evidence="1" type="ORF">FHX49_000638</name>
</gene>
<protein>
    <recommendedName>
        <fullName evidence="3">Antitoxin Xre/MbcA/ParS-like toxin-binding domain-containing protein</fullName>
    </recommendedName>
</protein>
<comment type="caution">
    <text evidence="1">The sequence shown here is derived from an EMBL/GenBank/DDBJ whole genome shotgun (WGS) entry which is preliminary data.</text>
</comment>
<proteinExistence type="predicted"/>